<comment type="similarity">
    <text evidence="2">Belongs to the TsaE family.</text>
</comment>
<dbReference type="Pfam" id="PF02367">
    <property type="entry name" value="TsaE"/>
    <property type="match status" value="1"/>
</dbReference>
<accession>A0A0H3K8L0</accession>
<evidence type="ECO:0000256" key="7">
    <source>
        <dbReference type="ARBA" id="ARBA00022741"/>
    </source>
</evidence>
<dbReference type="Gene3D" id="3.40.50.300">
    <property type="entry name" value="P-loop containing nucleotide triphosphate hydrolases"/>
    <property type="match status" value="1"/>
</dbReference>
<evidence type="ECO:0000256" key="10">
    <source>
        <dbReference type="ARBA" id="ARBA00032441"/>
    </source>
</evidence>
<keyword evidence="5" id="KW-0819">tRNA processing</keyword>
<protein>
    <recommendedName>
        <fullName evidence="3">tRNA threonylcarbamoyladenosine biosynthesis protein TsaE</fullName>
    </recommendedName>
    <alternativeName>
        <fullName evidence="10">t(6)A37 threonylcarbamoyladenosine biosynthesis protein TsaE</fullName>
    </alternativeName>
</protein>
<dbReference type="SUPFAM" id="SSF52540">
    <property type="entry name" value="P-loop containing nucleoside triphosphate hydrolases"/>
    <property type="match status" value="1"/>
</dbReference>
<sequence length="168" mass="18539">MQFFLPDATATHQFGVLLGQRLLASSTLLLEGDLGSGKTTLTQGIAQGLGIPDVVASPTFTLVCEYSEGRLPLYHFDLYRLEAPDVARLLPELYWEGVEFEPGLVVIEWPERLPYRPAAYWSLVLTPSLELEGRQLVLTPVNQDPTTVANLEVQLAAQFRARPATAES</sequence>
<dbReference type="EMBL" id="AP008231">
    <property type="protein sequence ID" value="BAD79317.1"/>
    <property type="molecule type" value="Genomic_DNA"/>
</dbReference>
<dbReference type="GO" id="GO:0046872">
    <property type="term" value="F:metal ion binding"/>
    <property type="evidence" value="ECO:0007669"/>
    <property type="project" value="UniProtKB-KW"/>
</dbReference>
<evidence type="ECO:0000313" key="12">
    <source>
        <dbReference type="Proteomes" id="UP000001175"/>
    </source>
</evidence>
<dbReference type="GO" id="GO:0005524">
    <property type="term" value="F:ATP binding"/>
    <property type="evidence" value="ECO:0007669"/>
    <property type="project" value="UniProtKB-KW"/>
</dbReference>
<organism evidence="11 12">
    <name type="scientific">Synechococcus sp. (strain ATCC 27144 / PCC 6301 / SAUG 1402/1)</name>
    <name type="common">Anacystis nidulans</name>
    <dbReference type="NCBI Taxonomy" id="269084"/>
    <lineage>
        <taxon>Bacteria</taxon>
        <taxon>Bacillati</taxon>
        <taxon>Cyanobacteriota</taxon>
        <taxon>Cyanophyceae</taxon>
        <taxon>Synechococcales</taxon>
        <taxon>Synechococcaceae</taxon>
        <taxon>Synechococcus</taxon>
    </lineage>
</organism>
<evidence type="ECO:0000256" key="9">
    <source>
        <dbReference type="ARBA" id="ARBA00022842"/>
    </source>
</evidence>
<evidence type="ECO:0000256" key="6">
    <source>
        <dbReference type="ARBA" id="ARBA00022723"/>
    </source>
</evidence>
<dbReference type="InterPro" id="IPR003442">
    <property type="entry name" value="T6A_TsaE"/>
</dbReference>
<dbReference type="eggNOG" id="COG0802">
    <property type="taxonomic scope" value="Bacteria"/>
</dbReference>
<keyword evidence="4" id="KW-0963">Cytoplasm</keyword>
<dbReference type="KEGG" id="syc:syc1127_c"/>
<dbReference type="GO" id="GO:0005737">
    <property type="term" value="C:cytoplasm"/>
    <property type="evidence" value="ECO:0007669"/>
    <property type="project" value="UniProtKB-SubCell"/>
</dbReference>
<reference evidence="11 12" key="1">
    <citation type="journal article" date="2007" name="Photosyn. Res.">
        <title>Complete nucleotide sequence of the freshwater unicellular cyanobacterium Synechococcus elongatus PCC 6301 chromosome: gene content and organization.</title>
        <authorList>
            <person name="Sugita C."/>
            <person name="Ogata K."/>
            <person name="Shikata M."/>
            <person name="Jikuya H."/>
            <person name="Takano J."/>
            <person name="Furumichi M."/>
            <person name="Kanehisa M."/>
            <person name="Omata T."/>
            <person name="Sugiura M."/>
            <person name="Sugita M."/>
        </authorList>
    </citation>
    <scope>NUCLEOTIDE SEQUENCE [LARGE SCALE GENOMIC DNA]</scope>
    <source>
        <strain evidence="12">ATCC 27144 / PCC 6301 / SAUG 1402/1</strain>
    </source>
</reference>
<evidence type="ECO:0000256" key="1">
    <source>
        <dbReference type="ARBA" id="ARBA00004496"/>
    </source>
</evidence>
<evidence type="ECO:0000313" key="11">
    <source>
        <dbReference type="EMBL" id="BAD79317.1"/>
    </source>
</evidence>
<dbReference type="Proteomes" id="UP000001175">
    <property type="component" value="Chromosome"/>
</dbReference>
<keyword evidence="9" id="KW-0460">Magnesium</keyword>
<keyword evidence="8" id="KW-0067">ATP-binding</keyword>
<evidence type="ECO:0000256" key="5">
    <source>
        <dbReference type="ARBA" id="ARBA00022694"/>
    </source>
</evidence>
<evidence type="ECO:0000256" key="8">
    <source>
        <dbReference type="ARBA" id="ARBA00022840"/>
    </source>
</evidence>
<proteinExistence type="inferred from homology"/>
<keyword evidence="7" id="KW-0547">Nucleotide-binding</keyword>
<dbReference type="NCBIfam" id="TIGR00150">
    <property type="entry name" value="T6A_YjeE"/>
    <property type="match status" value="1"/>
</dbReference>
<dbReference type="InterPro" id="IPR027417">
    <property type="entry name" value="P-loop_NTPase"/>
</dbReference>
<comment type="subcellular location">
    <subcellularLocation>
        <location evidence="1">Cytoplasm</location>
    </subcellularLocation>
</comment>
<dbReference type="AlphaFoldDB" id="A0A0H3K8L0"/>
<name>A0A0H3K8L0_SYNP6</name>
<evidence type="ECO:0000256" key="2">
    <source>
        <dbReference type="ARBA" id="ARBA00007599"/>
    </source>
</evidence>
<dbReference type="PANTHER" id="PTHR33540:SF2">
    <property type="entry name" value="TRNA THREONYLCARBAMOYLADENOSINE BIOSYNTHESIS PROTEIN TSAE"/>
    <property type="match status" value="1"/>
</dbReference>
<dbReference type="GO" id="GO:0002949">
    <property type="term" value="P:tRNA threonylcarbamoyladenosine modification"/>
    <property type="evidence" value="ECO:0007669"/>
    <property type="project" value="InterPro"/>
</dbReference>
<keyword evidence="6" id="KW-0479">Metal-binding</keyword>
<dbReference type="PANTHER" id="PTHR33540">
    <property type="entry name" value="TRNA THREONYLCARBAMOYLADENOSINE BIOSYNTHESIS PROTEIN TSAE"/>
    <property type="match status" value="1"/>
</dbReference>
<evidence type="ECO:0000256" key="3">
    <source>
        <dbReference type="ARBA" id="ARBA00019010"/>
    </source>
</evidence>
<evidence type="ECO:0000256" key="4">
    <source>
        <dbReference type="ARBA" id="ARBA00022490"/>
    </source>
</evidence>
<gene>
    <name evidence="11" type="ordered locus">syc1127_c</name>
</gene>